<organism evidence="2 3">
    <name type="scientific">Diatraea saccharalis</name>
    <name type="common">sugarcane borer</name>
    <dbReference type="NCBI Taxonomy" id="40085"/>
    <lineage>
        <taxon>Eukaryota</taxon>
        <taxon>Metazoa</taxon>
        <taxon>Ecdysozoa</taxon>
        <taxon>Arthropoda</taxon>
        <taxon>Hexapoda</taxon>
        <taxon>Insecta</taxon>
        <taxon>Pterygota</taxon>
        <taxon>Neoptera</taxon>
        <taxon>Endopterygota</taxon>
        <taxon>Lepidoptera</taxon>
        <taxon>Glossata</taxon>
        <taxon>Ditrysia</taxon>
        <taxon>Pyraloidea</taxon>
        <taxon>Crambidae</taxon>
        <taxon>Crambinae</taxon>
        <taxon>Diatraea</taxon>
    </lineage>
</organism>
<protein>
    <recommendedName>
        <fullName evidence="1">FP protein C-terminal domain-containing protein</fullName>
    </recommendedName>
</protein>
<dbReference type="Gene3D" id="1.20.5.340">
    <property type="match status" value="1"/>
</dbReference>
<sequence>MEMRAFREEMREELCSACLETKWLNDTVAALTGRLTECEGRVGVLNERVITLETRLTTEKVDNASLIAEIDRMKSELNDRDQDLLLTELEVTCIQEQPNESLLHIIGTVATKLGVHLDEQDIVSVVRMGHVLDASQTFAVLRTRPIVVRLARRVVRDKLLEAARVRRGVTTEGMGLPGKPAQFFLNERLTKYNGMLFRRARQMGRERGWRFIWSRNGRIFARQHPGVGSIRYGIRAEADLDRVFGLEAGGAYYN</sequence>
<dbReference type="AlphaFoldDB" id="A0A9N9QXI6"/>
<accession>A0A9N9QXI6</accession>
<dbReference type="OrthoDB" id="7477775at2759"/>
<proteinExistence type="predicted"/>
<dbReference type="InterPro" id="IPR057251">
    <property type="entry name" value="FP_C"/>
</dbReference>
<evidence type="ECO:0000313" key="2">
    <source>
        <dbReference type="EMBL" id="CAG9785489.1"/>
    </source>
</evidence>
<dbReference type="Pfam" id="PF25298">
    <property type="entry name" value="Baculo_FP_2nd"/>
    <property type="match status" value="1"/>
</dbReference>
<evidence type="ECO:0000259" key="1">
    <source>
        <dbReference type="Pfam" id="PF25298"/>
    </source>
</evidence>
<name>A0A9N9QXI6_9NEOP</name>
<evidence type="ECO:0000313" key="3">
    <source>
        <dbReference type="Proteomes" id="UP001153714"/>
    </source>
</evidence>
<reference evidence="2" key="1">
    <citation type="submission" date="2021-12" db="EMBL/GenBank/DDBJ databases">
        <authorList>
            <person name="King R."/>
        </authorList>
    </citation>
    <scope>NUCLEOTIDE SEQUENCE</scope>
</reference>
<dbReference type="EMBL" id="OU893345">
    <property type="protein sequence ID" value="CAG9785489.1"/>
    <property type="molecule type" value="Genomic_DNA"/>
</dbReference>
<reference evidence="2" key="2">
    <citation type="submission" date="2022-10" db="EMBL/GenBank/DDBJ databases">
        <authorList>
            <consortium name="ENA_rothamsted_submissions"/>
            <consortium name="culmorum"/>
            <person name="King R."/>
        </authorList>
    </citation>
    <scope>NUCLEOTIDE SEQUENCE</scope>
</reference>
<dbReference type="Proteomes" id="UP001153714">
    <property type="component" value="Chromosome 14"/>
</dbReference>
<feature type="domain" description="FP protein C-terminal" evidence="1">
    <location>
        <begin position="190"/>
        <end position="242"/>
    </location>
</feature>
<keyword evidence="3" id="KW-1185">Reference proteome</keyword>
<gene>
    <name evidence="2" type="ORF">DIATSA_LOCUS3518</name>
</gene>